<evidence type="ECO:0008006" key="3">
    <source>
        <dbReference type="Google" id="ProtNLM"/>
    </source>
</evidence>
<dbReference type="AlphaFoldDB" id="A0A7X0JPL7"/>
<organism evidence="1 2">
    <name type="scientific">Rhizobium soli</name>
    <dbReference type="NCBI Taxonomy" id="424798"/>
    <lineage>
        <taxon>Bacteria</taxon>
        <taxon>Pseudomonadati</taxon>
        <taxon>Pseudomonadota</taxon>
        <taxon>Alphaproteobacteria</taxon>
        <taxon>Hyphomicrobiales</taxon>
        <taxon>Rhizobiaceae</taxon>
        <taxon>Rhizobium/Agrobacterium group</taxon>
        <taxon>Rhizobium</taxon>
    </lineage>
</organism>
<gene>
    <name evidence="1" type="ORF">F4695_003882</name>
</gene>
<name>A0A7X0JPL7_9HYPH</name>
<dbReference type="EMBL" id="JACHBU010000009">
    <property type="protein sequence ID" value="MBB6510491.1"/>
    <property type="molecule type" value="Genomic_DNA"/>
</dbReference>
<reference evidence="1 2" key="1">
    <citation type="submission" date="2020-08" db="EMBL/GenBank/DDBJ databases">
        <title>The Agave Microbiome: Exploring the role of microbial communities in plant adaptations to desert environments.</title>
        <authorList>
            <person name="Partida-Martinez L.P."/>
        </authorList>
    </citation>
    <scope>NUCLEOTIDE SEQUENCE [LARGE SCALE GENOMIC DNA]</scope>
    <source>
        <strain evidence="1 2">AS3.12</strain>
    </source>
</reference>
<sequence>MIVIDHEEGWRPSFEMPTKMRAFARPLAKKFSAQRNFIQQNNRSPWVMQLDADETISSVEIRKLRQLATSVQRHGVVSIGMPRENYVDGILSDLYPDTQYRLNRSHVVFDGMVHERPLRPWQVSTIAIGCNIAHQLDSEHVATRSNRYDEISPGLGRVHEREELDKPFVA</sequence>
<dbReference type="Proteomes" id="UP000585437">
    <property type="component" value="Unassembled WGS sequence"/>
</dbReference>
<keyword evidence="2" id="KW-1185">Reference proteome</keyword>
<dbReference type="RefSeq" id="WP_184655664.1">
    <property type="nucleotide sequence ID" value="NZ_JACHBU010000009.1"/>
</dbReference>
<evidence type="ECO:0000313" key="2">
    <source>
        <dbReference type="Proteomes" id="UP000585437"/>
    </source>
</evidence>
<protein>
    <recommendedName>
        <fullName evidence="3">Glycosyltransferase family 2 protein</fullName>
    </recommendedName>
</protein>
<proteinExistence type="predicted"/>
<comment type="caution">
    <text evidence="1">The sequence shown here is derived from an EMBL/GenBank/DDBJ whole genome shotgun (WGS) entry which is preliminary data.</text>
</comment>
<evidence type="ECO:0000313" key="1">
    <source>
        <dbReference type="EMBL" id="MBB6510491.1"/>
    </source>
</evidence>
<accession>A0A7X0JPL7</accession>